<dbReference type="CDD" id="cd05327">
    <property type="entry name" value="retinol-DH_like_SDR_c_like"/>
    <property type="match status" value="1"/>
</dbReference>
<dbReference type="NCBIfam" id="NF004513">
    <property type="entry name" value="PRK05854.1"/>
    <property type="match status" value="1"/>
</dbReference>
<gene>
    <name evidence="3" type="ORF">BKG73_04760</name>
</gene>
<comment type="caution">
    <text evidence="3">The sequence shown here is derived from an EMBL/GenBank/DDBJ whole genome shotgun (WGS) entry which is preliminary data.</text>
</comment>
<dbReference type="NCBIfam" id="NF004846">
    <property type="entry name" value="PRK06197.1"/>
    <property type="match status" value="1"/>
</dbReference>
<dbReference type="RefSeq" id="WP_070909837.1">
    <property type="nucleotide sequence ID" value="NZ_MLIC01000001.1"/>
</dbReference>
<comment type="similarity">
    <text evidence="1">Belongs to the short-chain dehydrogenases/reductases (SDR) family.</text>
</comment>
<dbReference type="SUPFAM" id="SSF51735">
    <property type="entry name" value="NAD(P)-binding Rossmann-fold domains"/>
    <property type="match status" value="1"/>
</dbReference>
<evidence type="ECO:0000313" key="3">
    <source>
        <dbReference type="EMBL" id="OHU13972.1"/>
    </source>
</evidence>
<keyword evidence="2" id="KW-0560">Oxidoreductase</keyword>
<dbReference type="InterPro" id="IPR002347">
    <property type="entry name" value="SDR_fam"/>
</dbReference>
<dbReference type="InterPro" id="IPR036291">
    <property type="entry name" value="NAD(P)-bd_dom_sf"/>
</dbReference>
<protein>
    <submittedName>
        <fullName evidence="3">Short chain dehydrogenase</fullName>
    </submittedName>
</protein>
<dbReference type="PANTHER" id="PTHR24320:SF148">
    <property type="entry name" value="NAD(P)-BINDING ROSSMANN-FOLD SUPERFAMILY PROTEIN"/>
    <property type="match status" value="1"/>
</dbReference>
<dbReference type="PRINTS" id="PR00081">
    <property type="entry name" value="GDHRDH"/>
</dbReference>
<name>A0ABX3C692_9MYCO</name>
<sequence>MPRTPQGNVIVPDLTGKLAVVTGANSGLGLGLTKALAQAGAEVILAIRNPEKGQRAIAEIKDENPSATVSMRHLDLSSLASIAALGDQLNDEARPVDILINNAGIMTPPSRDVTDDGFELQFGSNHLGHFALTGHLLPLLRSAGTSRVVTMSSGTNQFGRLDFDDLQSEHRYNTNRAYGTSKLANLMFARELDRRSSEGRWGILSNAAHPGATRTNLQITGPTHNGESTFAYHAMRLSMGFNWMWQNVDQGILPALFAATSTGAQGGTYYGPSGFLELTGETAALARVPKRAKNEADARRLWDASEELTGVRFPE</sequence>
<evidence type="ECO:0000256" key="1">
    <source>
        <dbReference type="ARBA" id="ARBA00006484"/>
    </source>
</evidence>
<dbReference type="EMBL" id="MLIH01000002">
    <property type="protein sequence ID" value="OHU13972.1"/>
    <property type="molecule type" value="Genomic_DNA"/>
</dbReference>
<proteinExistence type="inferred from homology"/>
<accession>A0ABX3C692</accession>
<dbReference type="Gene3D" id="3.40.50.720">
    <property type="entry name" value="NAD(P)-binding Rossmann-like Domain"/>
    <property type="match status" value="1"/>
</dbReference>
<evidence type="ECO:0000256" key="2">
    <source>
        <dbReference type="ARBA" id="ARBA00023002"/>
    </source>
</evidence>
<keyword evidence="4" id="KW-1185">Reference proteome</keyword>
<organism evidence="3 4">
    <name type="scientific">Mycobacteroides saopaulense</name>
    <dbReference type="NCBI Taxonomy" id="1578165"/>
    <lineage>
        <taxon>Bacteria</taxon>
        <taxon>Bacillati</taxon>
        <taxon>Actinomycetota</taxon>
        <taxon>Actinomycetes</taxon>
        <taxon>Mycobacteriales</taxon>
        <taxon>Mycobacteriaceae</taxon>
        <taxon>Mycobacteroides</taxon>
    </lineage>
</organism>
<dbReference type="Proteomes" id="UP000179621">
    <property type="component" value="Unassembled WGS sequence"/>
</dbReference>
<dbReference type="PANTHER" id="PTHR24320">
    <property type="entry name" value="RETINOL DEHYDROGENASE"/>
    <property type="match status" value="1"/>
</dbReference>
<evidence type="ECO:0000313" key="4">
    <source>
        <dbReference type="Proteomes" id="UP000179621"/>
    </source>
</evidence>
<dbReference type="Pfam" id="PF00106">
    <property type="entry name" value="adh_short"/>
    <property type="match status" value="1"/>
</dbReference>
<reference evidence="3 4" key="1">
    <citation type="submission" date="2016-10" db="EMBL/GenBank/DDBJ databases">
        <title>Evaluation of Human, Animal and Environmental Mycobacterium chelonae Isolates by Core Genome Phylogenomic Analysis, Targeted Gene Comparison, and Anti-microbial Susceptibility Patterns: A Tale of Mistaken Identities.</title>
        <authorList>
            <person name="Fogelson S.B."/>
            <person name="Camus A.C."/>
            <person name="Lorenz W."/>
            <person name="Vasireddy R."/>
            <person name="Vasireddy S."/>
            <person name="Smith T."/>
            <person name="Brown-Elliott B.A."/>
            <person name="Wallace R.J.Jr."/>
            <person name="Hasan N.A."/>
            <person name="Reischl U."/>
            <person name="Sanchez S."/>
        </authorList>
    </citation>
    <scope>NUCLEOTIDE SEQUENCE [LARGE SCALE GENOMIC DNA]</scope>
    <source>
        <strain evidence="3 4">8528</strain>
    </source>
</reference>